<dbReference type="InterPro" id="IPR002513">
    <property type="entry name" value="Tn3_Tnp_DDE_dom"/>
</dbReference>
<keyword evidence="2" id="KW-0815">Transposition</keyword>
<dbReference type="GO" id="GO:0003677">
    <property type="term" value="F:DNA binding"/>
    <property type="evidence" value="ECO:0007669"/>
    <property type="project" value="UniProtKB-KW"/>
</dbReference>
<dbReference type="RefSeq" id="WP_130513874.1">
    <property type="nucleotide sequence ID" value="NZ_SHKY01000002.1"/>
</dbReference>
<evidence type="ECO:0000256" key="2">
    <source>
        <dbReference type="ARBA" id="ARBA00022578"/>
    </source>
</evidence>
<protein>
    <submittedName>
        <fullName evidence="7">TnpA family transposase</fullName>
    </submittedName>
</protein>
<keyword evidence="4" id="KW-0233">DNA recombination</keyword>
<dbReference type="NCBIfam" id="NF033527">
    <property type="entry name" value="transpos_Tn3"/>
    <property type="match status" value="1"/>
</dbReference>
<dbReference type="Pfam" id="PF01526">
    <property type="entry name" value="DDE_Tnp_Tn3"/>
    <property type="match status" value="1"/>
</dbReference>
<feature type="domain" description="Tn3 transposase DDE" evidence="5">
    <location>
        <begin position="580"/>
        <end position="969"/>
    </location>
</feature>
<gene>
    <name evidence="7" type="ORF">EV385_6769</name>
</gene>
<evidence type="ECO:0000256" key="4">
    <source>
        <dbReference type="ARBA" id="ARBA00023172"/>
    </source>
</evidence>
<dbReference type="AlphaFoldDB" id="A0A4Q7Z843"/>
<evidence type="ECO:0000256" key="3">
    <source>
        <dbReference type="ARBA" id="ARBA00023125"/>
    </source>
</evidence>
<dbReference type="EMBL" id="SHKY01000002">
    <property type="protein sequence ID" value="RZU46692.1"/>
    <property type="molecule type" value="Genomic_DNA"/>
</dbReference>
<evidence type="ECO:0000313" key="7">
    <source>
        <dbReference type="EMBL" id="RZU46692.1"/>
    </source>
</evidence>
<keyword evidence="3" id="KW-0238">DNA-binding</keyword>
<evidence type="ECO:0000259" key="5">
    <source>
        <dbReference type="Pfam" id="PF01526"/>
    </source>
</evidence>
<feature type="domain" description="DUF4158" evidence="6">
    <location>
        <begin position="7"/>
        <end position="153"/>
    </location>
</feature>
<comment type="similarity">
    <text evidence="1">Belongs to the transposase 7 family.</text>
</comment>
<evidence type="ECO:0000256" key="1">
    <source>
        <dbReference type="ARBA" id="ARBA00009402"/>
    </source>
</evidence>
<comment type="caution">
    <text evidence="7">The sequence shown here is derived from an EMBL/GenBank/DDBJ whole genome shotgun (WGS) entry which is preliminary data.</text>
</comment>
<dbReference type="GO" id="GO:0004803">
    <property type="term" value="F:transposase activity"/>
    <property type="evidence" value="ECO:0007669"/>
    <property type="project" value="InterPro"/>
</dbReference>
<dbReference type="Pfam" id="PF13700">
    <property type="entry name" value="DUF4158"/>
    <property type="match status" value="1"/>
</dbReference>
<accession>A0A4Q7Z843</accession>
<dbReference type="Proteomes" id="UP000292564">
    <property type="component" value="Unassembled WGS sequence"/>
</dbReference>
<evidence type="ECO:0000259" key="6">
    <source>
        <dbReference type="Pfam" id="PF13700"/>
    </source>
</evidence>
<proteinExistence type="inferred from homology"/>
<evidence type="ECO:0000313" key="8">
    <source>
        <dbReference type="Proteomes" id="UP000292564"/>
    </source>
</evidence>
<sequence length="987" mass="110197">MARALDLDELVEHWTLLDDERELIAGKRGPTRLGFAVLLKFYIRTGRFPRGRGELPDEAVDFVARQVAVDPDDIGLYEWSGRTIEYHRAQIRSHLGFRECSVADAEQLTQWLAAAVCEAERRPDLVRDELLMRCRAERIEPPSAGRIDRILRSALHQAEQTLTARIAGRLPVDAAAQLRALVAAEVPDDDAGEDSVLALIKSVPGNVSLESMLTEIRKLRSARAIGLPGGLFFDVAPRVLAGWRARAMVESPSHLRDHPEPLTLTLLAALLHTRLREITDTLVELLISTVHRIGARADRKVTEELVNAFKRVTGKENLLFAIAEASLDRPDDPVKEVVYPAVAGGEQTLRELVHEFKTKGPVYRRTVQTTLKASYSNHYRRGLVELLDVLEFRSNNATHRPVLDALDLITRHADARLTYYPAGESVPSHKGVLGDWTTLVYKDVGKGGRRVVRSVYEICTFQALRERLRCKEIWVVGADKWRNPDEDLPHDFEAHRDAHYAALRKPLDPTAFIGQLRDEMREALAALDTGLPKLAWLEIADRGKNGAIKLTNLDASPEPRNLRRLKNEVRTRWGTVPLIDMLKEAVLRTGCLAGVTGAAGRGDLAPEALAERLLLAIYAYGTNTGIRAIAGSAQHGHGEDDIRYVRRRYLTAEVARSIAVEIANATFAARAQTVWGAGSTAVASDSTHFGAFDQNIFTEWHSRYGGRGVLIYWHVERKSMAIHSQLISCTASEVAAMVEGAMRHGTTMEVEGNYVDSHGQSEVGFGITRLLGFDLLPRIKRINKVRLYRPAAGEADAYPRLGPALSRPIRWDIIAEQYDQMIKYATAIRAGTASTEAILRRFTRANALHPTYQAMIEVGRAQRTIFVARYLRNRDLQREINEGLNVVESWNRANSVIFFGKGGDIATNRRDEQELSVLCLRVLQAALVYINTLMVQDVLADDDWAAQLTDADRRGLTPLFWTHVAPYGEVKLDMTSRLTLATDPPRL</sequence>
<dbReference type="GO" id="GO:0006313">
    <property type="term" value="P:DNA transposition"/>
    <property type="evidence" value="ECO:0007669"/>
    <property type="project" value="InterPro"/>
</dbReference>
<dbReference type="OrthoDB" id="3403253at2"/>
<keyword evidence="8" id="KW-1185">Reference proteome</keyword>
<dbReference type="InterPro" id="IPR025296">
    <property type="entry name" value="DUF4158"/>
</dbReference>
<dbReference type="InterPro" id="IPR047653">
    <property type="entry name" value="Tn3-like_transpos"/>
</dbReference>
<organism evidence="7 8">
    <name type="scientific">Krasilnikovia cinnamomea</name>
    <dbReference type="NCBI Taxonomy" id="349313"/>
    <lineage>
        <taxon>Bacteria</taxon>
        <taxon>Bacillati</taxon>
        <taxon>Actinomycetota</taxon>
        <taxon>Actinomycetes</taxon>
        <taxon>Micromonosporales</taxon>
        <taxon>Micromonosporaceae</taxon>
        <taxon>Krasilnikovia</taxon>
    </lineage>
</organism>
<name>A0A4Q7Z843_9ACTN</name>
<reference evidence="7 8" key="1">
    <citation type="submission" date="2019-02" db="EMBL/GenBank/DDBJ databases">
        <title>Sequencing the genomes of 1000 actinobacteria strains.</title>
        <authorList>
            <person name="Klenk H.-P."/>
        </authorList>
    </citation>
    <scope>NUCLEOTIDE SEQUENCE [LARGE SCALE GENOMIC DNA]</scope>
    <source>
        <strain evidence="7 8">DSM 45162</strain>
    </source>
</reference>